<evidence type="ECO:0000313" key="9">
    <source>
        <dbReference type="EMBL" id="TKA48553.1"/>
    </source>
</evidence>
<sequence length="322" mass="35317">MAIPSPSRRAKLSADGSSVDDTLLRVWQRSYYAGDYLGLVVLLAAYVLLQLLGDPFHRMFRLDDPRLQFPHAEVERVSVSLLFVYAGAIPLALLSLWTIALRPSIHKAHVTILGLIITILLTSFITDIIKDAVGRPRPDLIARCKPDPSAPLHQIVTIDVCTETDHHTLHDGWRSFPSGHSSFAFAGFGYLSCFFASQVQALRPRANLAVVLLCFAPLLGAAMIAASRLEDYRHDFADVITGSVLGFVMAYVNWRRYYPSLLEQGCEEPHALPSGSGGRGRGSPNGGFQRVGDEEEGFGSTAERFSVEDDAVEGYSRNAGTR</sequence>
<dbReference type="OrthoDB" id="10030083at2759"/>
<organism evidence="9 10">
    <name type="scientific">Friedmanniomyces endolithicus</name>
    <dbReference type="NCBI Taxonomy" id="329885"/>
    <lineage>
        <taxon>Eukaryota</taxon>
        <taxon>Fungi</taxon>
        <taxon>Dikarya</taxon>
        <taxon>Ascomycota</taxon>
        <taxon>Pezizomycotina</taxon>
        <taxon>Dothideomycetes</taxon>
        <taxon>Dothideomycetidae</taxon>
        <taxon>Mycosphaerellales</taxon>
        <taxon>Teratosphaeriaceae</taxon>
        <taxon>Friedmanniomyces</taxon>
    </lineage>
</organism>
<evidence type="ECO:0000256" key="6">
    <source>
        <dbReference type="SAM" id="MobiDB-lite"/>
    </source>
</evidence>
<feature type="domain" description="Phosphatidic acid phosphatase type 2/haloperoxidase" evidence="8">
    <location>
        <begin position="112"/>
        <end position="254"/>
    </location>
</feature>
<dbReference type="GO" id="GO:0016020">
    <property type="term" value="C:membrane"/>
    <property type="evidence" value="ECO:0007669"/>
    <property type="project" value="UniProtKB-SubCell"/>
</dbReference>
<dbReference type="Proteomes" id="UP000310066">
    <property type="component" value="Unassembled WGS sequence"/>
</dbReference>
<reference evidence="9 10" key="1">
    <citation type="submission" date="2017-03" db="EMBL/GenBank/DDBJ databases">
        <title>Genomes of endolithic fungi from Antarctica.</title>
        <authorList>
            <person name="Coleine C."/>
            <person name="Masonjones S."/>
            <person name="Stajich J.E."/>
        </authorList>
    </citation>
    <scope>NUCLEOTIDE SEQUENCE [LARGE SCALE GENOMIC DNA]</scope>
    <source>
        <strain evidence="9 10">CCFEE 5311</strain>
    </source>
</reference>
<dbReference type="InterPro" id="IPR036938">
    <property type="entry name" value="PAP2/HPO_sf"/>
</dbReference>
<gene>
    <name evidence="9" type="ORF">B0A54_00689</name>
</gene>
<feature type="transmembrane region" description="Helical" evidence="7">
    <location>
        <begin position="112"/>
        <end position="129"/>
    </location>
</feature>
<comment type="similarity">
    <text evidence="2">Belongs to the PA-phosphatase related phosphoesterase family.</text>
</comment>
<dbReference type="PANTHER" id="PTHR10165">
    <property type="entry name" value="LIPID PHOSPHATE PHOSPHATASE"/>
    <property type="match status" value="1"/>
</dbReference>
<evidence type="ECO:0000313" key="10">
    <source>
        <dbReference type="Proteomes" id="UP000310066"/>
    </source>
</evidence>
<dbReference type="CDD" id="cd03390">
    <property type="entry name" value="PAP2_containing_1_like"/>
    <property type="match status" value="1"/>
</dbReference>
<dbReference type="SMART" id="SM00014">
    <property type="entry name" value="acidPPc"/>
    <property type="match status" value="1"/>
</dbReference>
<feature type="region of interest" description="Disordered" evidence="6">
    <location>
        <begin position="269"/>
        <end position="322"/>
    </location>
</feature>
<evidence type="ECO:0000256" key="7">
    <source>
        <dbReference type="SAM" id="Phobius"/>
    </source>
</evidence>
<dbReference type="SUPFAM" id="SSF48317">
    <property type="entry name" value="Acid phosphatase/Vanadium-dependent haloperoxidase"/>
    <property type="match status" value="1"/>
</dbReference>
<evidence type="ECO:0000256" key="5">
    <source>
        <dbReference type="ARBA" id="ARBA00023136"/>
    </source>
</evidence>
<dbReference type="GO" id="GO:0008195">
    <property type="term" value="F:phosphatidate phosphatase activity"/>
    <property type="evidence" value="ECO:0007669"/>
    <property type="project" value="TreeGrafter"/>
</dbReference>
<dbReference type="GO" id="GO:0006644">
    <property type="term" value="P:phospholipid metabolic process"/>
    <property type="evidence" value="ECO:0007669"/>
    <property type="project" value="InterPro"/>
</dbReference>
<accession>A0A4U0VHU5</accession>
<dbReference type="STRING" id="329885.A0A4U0VHU5"/>
<dbReference type="InterPro" id="IPR043216">
    <property type="entry name" value="PAP-like"/>
</dbReference>
<feature type="transmembrane region" description="Helical" evidence="7">
    <location>
        <begin position="36"/>
        <end position="56"/>
    </location>
</feature>
<dbReference type="Pfam" id="PF01569">
    <property type="entry name" value="PAP2"/>
    <property type="match status" value="1"/>
</dbReference>
<evidence type="ECO:0000259" key="8">
    <source>
        <dbReference type="SMART" id="SM00014"/>
    </source>
</evidence>
<dbReference type="InterPro" id="IPR000326">
    <property type="entry name" value="PAP2/HPO"/>
</dbReference>
<feature type="transmembrane region" description="Helical" evidence="7">
    <location>
        <begin position="208"/>
        <end position="229"/>
    </location>
</feature>
<feature type="compositionally biased region" description="Gly residues" evidence="6">
    <location>
        <begin position="275"/>
        <end position="285"/>
    </location>
</feature>
<dbReference type="EMBL" id="NAJP01000003">
    <property type="protein sequence ID" value="TKA48553.1"/>
    <property type="molecule type" value="Genomic_DNA"/>
</dbReference>
<keyword evidence="3 7" id="KW-0812">Transmembrane</keyword>
<name>A0A4U0VHU5_9PEZI</name>
<proteinExistence type="inferred from homology"/>
<feature type="transmembrane region" description="Helical" evidence="7">
    <location>
        <begin position="183"/>
        <end position="202"/>
    </location>
</feature>
<evidence type="ECO:0000256" key="2">
    <source>
        <dbReference type="ARBA" id="ARBA00008816"/>
    </source>
</evidence>
<evidence type="ECO:0000256" key="4">
    <source>
        <dbReference type="ARBA" id="ARBA00022989"/>
    </source>
</evidence>
<feature type="transmembrane region" description="Helical" evidence="7">
    <location>
        <begin position="77"/>
        <end position="100"/>
    </location>
</feature>
<keyword evidence="5 7" id="KW-0472">Membrane</keyword>
<feature type="transmembrane region" description="Helical" evidence="7">
    <location>
        <begin position="236"/>
        <end position="254"/>
    </location>
</feature>
<comment type="caution">
    <text evidence="9">The sequence shown here is derived from an EMBL/GenBank/DDBJ whole genome shotgun (WGS) entry which is preliminary data.</text>
</comment>
<evidence type="ECO:0000256" key="1">
    <source>
        <dbReference type="ARBA" id="ARBA00004141"/>
    </source>
</evidence>
<protein>
    <recommendedName>
        <fullName evidence="8">Phosphatidic acid phosphatase type 2/haloperoxidase domain-containing protein</fullName>
    </recommendedName>
</protein>
<comment type="subcellular location">
    <subcellularLocation>
        <location evidence="1">Membrane</location>
        <topology evidence="1">Multi-pass membrane protein</topology>
    </subcellularLocation>
</comment>
<dbReference type="PANTHER" id="PTHR10165:SF35">
    <property type="entry name" value="RE23632P"/>
    <property type="match status" value="1"/>
</dbReference>
<evidence type="ECO:0000256" key="3">
    <source>
        <dbReference type="ARBA" id="ARBA00022692"/>
    </source>
</evidence>
<dbReference type="FunFam" id="1.20.144.10:FF:000017">
    <property type="entry name" value="Diacylglycerol pyrophosphate phosphatase 1"/>
    <property type="match status" value="1"/>
</dbReference>
<dbReference type="AlphaFoldDB" id="A0A4U0VHU5"/>
<dbReference type="Gene3D" id="1.20.144.10">
    <property type="entry name" value="Phosphatidic acid phosphatase type 2/haloperoxidase"/>
    <property type="match status" value="1"/>
</dbReference>
<dbReference type="GO" id="GO:0046839">
    <property type="term" value="P:phospholipid dephosphorylation"/>
    <property type="evidence" value="ECO:0007669"/>
    <property type="project" value="TreeGrafter"/>
</dbReference>
<keyword evidence="4 7" id="KW-1133">Transmembrane helix</keyword>